<name>A0A0F8LMQ9_METMZ</name>
<dbReference type="PATRIC" id="fig|2209.81.peg.1221"/>
<gene>
    <name evidence="1" type="ORF">DU37_05595</name>
</gene>
<reference evidence="1 2" key="1">
    <citation type="journal article" date="2015" name="ISME J.">
        <title>Genomic and phenotypic differentiation among Methanosarcina mazei populations from Columbia River sediment.</title>
        <authorList>
            <person name="Youngblut N.D."/>
            <person name="Wirth J.S."/>
            <person name="Henriksen J.R."/>
            <person name="Smith M."/>
            <person name="Simon H."/>
            <person name="Metcalf W.W."/>
            <person name="Whitaker R.J."/>
        </authorList>
    </citation>
    <scope>NUCLEOTIDE SEQUENCE [LARGE SCALE GENOMIC DNA]</scope>
    <source>
        <strain evidence="1 2">1.H.A.0.1</strain>
    </source>
</reference>
<evidence type="ECO:0000313" key="2">
    <source>
        <dbReference type="Proteomes" id="UP000034338"/>
    </source>
</evidence>
<organism evidence="1 2">
    <name type="scientific">Methanosarcina mazei</name>
    <name type="common">Methanosarcina frisia</name>
    <dbReference type="NCBI Taxonomy" id="2209"/>
    <lineage>
        <taxon>Archaea</taxon>
        <taxon>Methanobacteriati</taxon>
        <taxon>Methanobacteriota</taxon>
        <taxon>Stenosarchaea group</taxon>
        <taxon>Methanomicrobia</taxon>
        <taxon>Methanosarcinales</taxon>
        <taxon>Methanosarcinaceae</taxon>
        <taxon>Methanosarcina</taxon>
    </lineage>
</organism>
<accession>A0A0F8LMQ9</accession>
<protein>
    <submittedName>
        <fullName evidence="1">Uncharacterized protein</fullName>
    </submittedName>
</protein>
<dbReference type="Proteomes" id="UP000034338">
    <property type="component" value="Unassembled WGS sequence"/>
</dbReference>
<dbReference type="AlphaFoldDB" id="A0A0F8LMQ9"/>
<comment type="caution">
    <text evidence="1">The sequence shown here is derived from an EMBL/GenBank/DDBJ whole genome shotgun (WGS) entry which is preliminary data.</text>
</comment>
<dbReference type="EMBL" id="JJQF01000133">
    <property type="protein sequence ID" value="KKH27272.1"/>
    <property type="molecule type" value="Genomic_DNA"/>
</dbReference>
<proteinExistence type="predicted"/>
<sequence>MLQCDLSMLTIHQPEIIKRENETILQAKFECGNIKDILWFSTTNEFGSYLCHERGDAFLVAMLLYAMKHGEDIHILAPISERLYYTLTKHFVKVVASMFPGYRKIQIIGDIDSGHLENAEGVGTGFSCGIDSFCTVVEHTDESCPPDHKLTHLTFFNVGASGDYGGDHARDLFHQRIEAVRPCADELQLPLVTLDSNINEILGMNFVQTHTYRNVAAALALQKLFKTYYYSSGYSLQQFELNYSDSSHYDTYVLDMLSNNTIKFFSSGEIYSRVEKTDIVSKNPLSYKYLNVCVVAEKNCSRCYKCQRTLVTLDLLGKLDLYNKVFDLNDYRMHRSKYFALVLSERKNDALKQEIYDAIKRDNFSIPFSSYLYSYPHVIFQFGIRHCPGFIKKQYRDLKRH</sequence>
<evidence type="ECO:0000313" key="1">
    <source>
        <dbReference type="EMBL" id="KKH27272.1"/>
    </source>
</evidence>